<comment type="caution">
    <text evidence="2">The sequence shown here is derived from an EMBL/GenBank/DDBJ whole genome shotgun (WGS) entry which is preliminary data.</text>
</comment>
<keyword evidence="3" id="KW-1185">Reference proteome</keyword>
<dbReference type="EMBL" id="CAKXAJ010026429">
    <property type="protein sequence ID" value="CAH2268347.1"/>
    <property type="molecule type" value="Genomic_DNA"/>
</dbReference>
<evidence type="ECO:0000313" key="2">
    <source>
        <dbReference type="EMBL" id="CAH2268347.1"/>
    </source>
</evidence>
<gene>
    <name evidence="2" type="primary">jg5517</name>
    <name evidence="2" type="ORF">PAEG_LOCUS26707</name>
</gene>
<sequence>MGGARRTDGRWGAKALVSAALVNPQRDGQTSASQGAAGHKRHKSVEFGTPFKITMSRSGRLSVDMMMILPRELELIIQTG</sequence>
<proteinExistence type="predicted"/>
<reference evidence="2" key="1">
    <citation type="submission" date="2022-03" db="EMBL/GenBank/DDBJ databases">
        <authorList>
            <person name="Lindestad O."/>
        </authorList>
    </citation>
    <scope>NUCLEOTIDE SEQUENCE</scope>
</reference>
<organism evidence="2 3">
    <name type="scientific">Pararge aegeria aegeria</name>
    <dbReference type="NCBI Taxonomy" id="348720"/>
    <lineage>
        <taxon>Eukaryota</taxon>
        <taxon>Metazoa</taxon>
        <taxon>Ecdysozoa</taxon>
        <taxon>Arthropoda</taxon>
        <taxon>Hexapoda</taxon>
        <taxon>Insecta</taxon>
        <taxon>Pterygota</taxon>
        <taxon>Neoptera</taxon>
        <taxon>Endopterygota</taxon>
        <taxon>Lepidoptera</taxon>
        <taxon>Glossata</taxon>
        <taxon>Ditrysia</taxon>
        <taxon>Papilionoidea</taxon>
        <taxon>Nymphalidae</taxon>
        <taxon>Satyrinae</taxon>
        <taxon>Satyrini</taxon>
        <taxon>Parargina</taxon>
        <taxon>Pararge</taxon>
    </lineage>
</organism>
<evidence type="ECO:0000313" key="3">
    <source>
        <dbReference type="Proteomes" id="UP000838756"/>
    </source>
</evidence>
<evidence type="ECO:0000256" key="1">
    <source>
        <dbReference type="SAM" id="MobiDB-lite"/>
    </source>
</evidence>
<dbReference type="OrthoDB" id="7466345at2759"/>
<protein>
    <submittedName>
        <fullName evidence="2">Jg5517 protein</fullName>
    </submittedName>
</protein>
<dbReference type="Proteomes" id="UP000838756">
    <property type="component" value="Unassembled WGS sequence"/>
</dbReference>
<name>A0A8S4SG43_9NEOP</name>
<dbReference type="AlphaFoldDB" id="A0A8S4SG43"/>
<accession>A0A8S4SG43</accession>
<feature type="region of interest" description="Disordered" evidence="1">
    <location>
        <begin position="24"/>
        <end position="43"/>
    </location>
</feature>